<protein>
    <submittedName>
        <fullName evidence="1">Uncharacterized protein</fullName>
    </submittedName>
</protein>
<accession>A0A9P6TWH4</accession>
<reference evidence="1" key="1">
    <citation type="journal article" date="2020" name="Fungal Divers.">
        <title>Resolving the Mortierellaceae phylogeny through synthesis of multi-gene phylogenetics and phylogenomics.</title>
        <authorList>
            <person name="Vandepol N."/>
            <person name="Liber J."/>
            <person name="Desiro A."/>
            <person name="Na H."/>
            <person name="Kennedy M."/>
            <person name="Barry K."/>
            <person name="Grigoriev I.V."/>
            <person name="Miller A.N."/>
            <person name="O'Donnell K."/>
            <person name="Stajich J.E."/>
            <person name="Bonito G."/>
        </authorList>
    </citation>
    <scope>NUCLEOTIDE SEQUENCE</scope>
    <source>
        <strain evidence="1">BC1065</strain>
    </source>
</reference>
<dbReference type="AlphaFoldDB" id="A0A9P6TWH4"/>
<dbReference type="Proteomes" id="UP000807716">
    <property type="component" value="Unassembled WGS sequence"/>
</dbReference>
<organism evidence="1 2">
    <name type="scientific">Actinomortierella ambigua</name>
    <dbReference type="NCBI Taxonomy" id="1343610"/>
    <lineage>
        <taxon>Eukaryota</taxon>
        <taxon>Fungi</taxon>
        <taxon>Fungi incertae sedis</taxon>
        <taxon>Mucoromycota</taxon>
        <taxon>Mortierellomycotina</taxon>
        <taxon>Mortierellomycetes</taxon>
        <taxon>Mortierellales</taxon>
        <taxon>Mortierellaceae</taxon>
        <taxon>Actinomortierella</taxon>
    </lineage>
</organism>
<name>A0A9P6TWH4_9FUNG</name>
<evidence type="ECO:0000313" key="1">
    <source>
        <dbReference type="EMBL" id="KAG0248979.1"/>
    </source>
</evidence>
<sequence length="174" mass="19487">MEAFALQFQFFNEASAELQFQTLLNAGIIAKDASKSVQVNHEHWKDNAGKGFWLQRATTGAFTDVARGLLAGGTNVLNQVIQKATLQASPESSSAILNEQRRKKEKAWHNLLKEVKKTPFYDLASHIYDKCENPSAVYSGLMPANLSINHDQLYKAAVDILMHPDQVSRQKEAW</sequence>
<gene>
    <name evidence="1" type="ORF">DFQ27_000488</name>
</gene>
<dbReference type="EMBL" id="JAAAJB010001115">
    <property type="protein sequence ID" value="KAG0248979.1"/>
    <property type="molecule type" value="Genomic_DNA"/>
</dbReference>
<proteinExistence type="predicted"/>
<keyword evidence="2" id="KW-1185">Reference proteome</keyword>
<evidence type="ECO:0000313" key="2">
    <source>
        <dbReference type="Proteomes" id="UP000807716"/>
    </source>
</evidence>
<comment type="caution">
    <text evidence="1">The sequence shown here is derived from an EMBL/GenBank/DDBJ whole genome shotgun (WGS) entry which is preliminary data.</text>
</comment>